<gene>
    <name evidence="2" type="primary">ORF13907</name>
</gene>
<feature type="domain" description="ELYS beta-propeller" evidence="1">
    <location>
        <begin position="9"/>
        <end position="99"/>
    </location>
</feature>
<feature type="non-terminal residue" evidence="2">
    <location>
        <position position="106"/>
    </location>
</feature>
<reference evidence="2" key="1">
    <citation type="submission" date="2014-12" db="EMBL/GenBank/DDBJ databases">
        <title>Insight into the proteome of Arion vulgaris.</title>
        <authorList>
            <person name="Aradska J."/>
            <person name="Bulat T."/>
            <person name="Smidak R."/>
            <person name="Sarate P."/>
            <person name="Gangsoo J."/>
            <person name="Sialana F."/>
            <person name="Bilban M."/>
            <person name="Lubec G."/>
        </authorList>
    </citation>
    <scope>NUCLEOTIDE SEQUENCE</scope>
    <source>
        <tissue evidence="2">Skin</tissue>
    </source>
</reference>
<evidence type="ECO:0000313" key="2">
    <source>
        <dbReference type="EMBL" id="CEK51618.1"/>
    </source>
</evidence>
<dbReference type="InterPro" id="IPR052620">
    <property type="entry name" value="ELYS/MEL-28_NucAsmblyFactor"/>
</dbReference>
<sequence length="106" mass="11857">KRASSGTKYWMCIFDLNRWYHAQMPHTLRCHGNSLQVCSYWVACNLDEVIDLTSSSTSLLGVGISGDKVLRFINNSSLPPEEHSYPSALQLTSIQFITSDSCIRAS</sequence>
<dbReference type="PANTHER" id="PTHR21583">
    <property type="entry name" value="ELYS PROTEIN"/>
    <property type="match status" value="1"/>
</dbReference>
<organism evidence="2">
    <name type="scientific">Arion vulgaris</name>
    <dbReference type="NCBI Taxonomy" id="1028688"/>
    <lineage>
        <taxon>Eukaryota</taxon>
        <taxon>Metazoa</taxon>
        <taxon>Spiralia</taxon>
        <taxon>Lophotrochozoa</taxon>
        <taxon>Mollusca</taxon>
        <taxon>Gastropoda</taxon>
        <taxon>Heterobranchia</taxon>
        <taxon>Euthyneura</taxon>
        <taxon>Panpulmonata</taxon>
        <taxon>Eupulmonata</taxon>
        <taxon>Stylommatophora</taxon>
        <taxon>Helicina</taxon>
        <taxon>Arionoidea</taxon>
        <taxon>Arionidae</taxon>
        <taxon>Arion</taxon>
    </lineage>
</organism>
<feature type="non-terminal residue" evidence="2">
    <location>
        <position position="1"/>
    </location>
</feature>
<evidence type="ECO:0000259" key="1">
    <source>
        <dbReference type="Pfam" id="PF16687"/>
    </source>
</evidence>
<proteinExistence type="predicted"/>
<dbReference type="InterPro" id="IPR032040">
    <property type="entry name" value="ELYS-bb"/>
</dbReference>
<dbReference type="PANTHER" id="PTHR21583:SF8">
    <property type="entry name" value="PROTEIN ELYS"/>
    <property type="match status" value="1"/>
</dbReference>
<accession>A0A0B6Y691</accession>
<dbReference type="AlphaFoldDB" id="A0A0B6Y691"/>
<dbReference type="Pfam" id="PF16687">
    <property type="entry name" value="ELYS-bb"/>
    <property type="match status" value="1"/>
</dbReference>
<dbReference type="EMBL" id="HACG01004753">
    <property type="protein sequence ID" value="CEK51618.1"/>
    <property type="molecule type" value="Transcribed_RNA"/>
</dbReference>
<name>A0A0B6Y691_9EUPU</name>
<protein>
    <recommendedName>
        <fullName evidence="1">ELYS beta-propeller domain-containing protein</fullName>
    </recommendedName>
</protein>